<organism evidence="3 4">
    <name type="scientific">Nitrosospira multiformis</name>
    <dbReference type="NCBI Taxonomy" id="1231"/>
    <lineage>
        <taxon>Bacteria</taxon>
        <taxon>Pseudomonadati</taxon>
        <taxon>Pseudomonadota</taxon>
        <taxon>Betaproteobacteria</taxon>
        <taxon>Nitrosomonadales</taxon>
        <taxon>Nitrosomonadaceae</taxon>
        <taxon>Nitrosospira</taxon>
    </lineage>
</organism>
<dbReference type="RefSeq" id="WP_074630865.1">
    <property type="nucleotide sequence ID" value="NZ_FNKY01000001.1"/>
</dbReference>
<accession>A0ABY0T802</accession>
<dbReference type="InterPro" id="IPR054098">
    <property type="entry name" value="NGO1945-like_C"/>
</dbReference>
<proteinExistence type="predicted"/>
<dbReference type="Pfam" id="PF09836">
    <property type="entry name" value="DUF2063"/>
    <property type="match status" value="1"/>
</dbReference>
<dbReference type="InterPro" id="IPR018640">
    <property type="entry name" value="DUF2063"/>
</dbReference>
<reference evidence="3 4" key="1">
    <citation type="submission" date="2016-10" db="EMBL/GenBank/DDBJ databases">
        <authorList>
            <person name="Varghese N."/>
            <person name="Submissions S."/>
        </authorList>
    </citation>
    <scope>NUCLEOTIDE SEQUENCE [LARGE SCALE GENOMIC DNA]</scope>
    <source>
        <strain evidence="3 4">Nl1</strain>
    </source>
</reference>
<dbReference type="InterPro" id="IPR044922">
    <property type="entry name" value="DUF2063_N_sf"/>
</dbReference>
<dbReference type="Pfam" id="PF22106">
    <property type="entry name" value="NGO1945_C"/>
    <property type="match status" value="1"/>
</dbReference>
<gene>
    <name evidence="3" type="ORF">SAMN05216402_0762</name>
</gene>
<evidence type="ECO:0000313" key="3">
    <source>
        <dbReference type="EMBL" id="SDQ41449.1"/>
    </source>
</evidence>
<evidence type="ECO:0000313" key="4">
    <source>
        <dbReference type="Proteomes" id="UP000183471"/>
    </source>
</evidence>
<evidence type="ECO:0000259" key="1">
    <source>
        <dbReference type="Pfam" id="PF09836"/>
    </source>
</evidence>
<dbReference type="Gene3D" id="3.90.930.50">
    <property type="match status" value="1"/>
</dbReference>
<feature type="domain" description="NGO1945-like C-terminal" evidence="2">
    <location>
        <begin position="149"/>
        <end position="240"/>
    </location>
</feature>
<dbReference type="Proteomes" id="UP000183471">
    <property type="component" value="Unassembled WGS sequence"/>
</dbReference>
<evidence type="ECO:0008006" key="5">
    <source>
        <dbReference type="Google" id="ProtNLM"/>
    </source>
</evidence>
<dbReference type="Gene3D" id="1.10.150.690">
    <property type="entry name" value="DUF2063"/>
    <property type="match status" value="1"/>
</dbReference>
<dbReference type="EMBL" id="FNKY01000001">
    <property type="protein sequence ID" value="SDQ41449.1"/>
    <property type="molecule type" value="Genomic_DNA"/>
</dbReference>
<sequence>MSAPLPEFQRFQYAFTAHIRDPKANACPRGVEAARMRIYRRLVYNNVESFLLTCFPVLRKVLGTRRWRRLVRAFLAMHRSRSPFFREIPDEFIQFLQTEWTSPADYPEFMLELAHYEWVELVLSVSTDTPDWDRIDPGGSLLEQCPALNPALANLCYRWPVHRISPRARTMPIETYLLVFRDNSDQIRFTEINAFTSRLMSLLETAEHTGQTALEIVATESHHPSPEVVIQGGLAIMRDLQARGALLGVLR</sequence>
<keyword evidence="4" id="KW-1185">Reference proteome</keyword>
<name>A0ABY0T802_9PROT</name>
<evidence type="ECO:0000259" key="2">
    <source>
        <dbReference type="Pfam" id="PF22106"/>
    </source>
</evidence>
<protein>
    <recommendedName>
        <fullName evidence="5">DNA-binding domain-containing protein</fullName>
    </recommendedName>
</protein>
<comment type="caution">
    <text evidence="3">The sequence shown here is derived from an EMBL/GenBank/DDBJ whole genome shotgun (WGS) entry which is preliminary data.</text>
</comment>
<feature type="domain" description="Putative DNA-binding" evidence="1">
    <location>
        <begin position="11"/>
        <end position="96"/>
    </location>
</feature>